<organism evidence="1 2">
    <name type="scientific">Kineococcus endophyticus</name>
    <dbReference type="NCBI Taxonomy" id="1181883"/>
    <lineage>
        <taxon>Bacteria</taxon>
        <taxon>Bacillati</taxon>
        <taxon>Actinomycetota</taxon>
        <taxon>Actinomycetes</taxon>
        <taxon>Kineosporiales</taxon>
        <taxon>Kineosporiaceae</taxon>
        <taxon>Kineococcus</taxon>
    </lineage>
</organism>
<dbReference type="Proteomes" id="UP001555826">
    <property type="component" value="Unassembled WGS sequence"/>
</dbReference>
<evidence type="ECO:0000313" key="1">
    <source>
        <dbReference type="EMBL" id="MEW9265518.1"/>
    </source>
</evidence>
<gene>
    <name evidence="1" type="ORF">AB1207_12215</name>
</gene>
<sequence>MVAPSWRDPRLLVGVLLVTGSVVLGSVVVGQARDTTTVWGLAHAVGAGQRLTSADLTVVEVRLDATTAARYVPTDTPADAALGERAVALRGLGAGELLPRASVGRADDLSARPVTVPVEGAVPPGLVVGSLVDVWVVPARDAGTLAGSTDGAQAAPAPEQLVASAEVASVVTGGGALATRSGADVQVVVPQDALPAVLQAVTADDDLVLVPVPGSAPGGGA</sequence>
<reference evidence="1 2" key="1">
    <citation type="submission" date="2024-07" db="EMBL/GenBank/DDBJ databases">
        <authorList>
            <person name="Thanompreechachai J."/>
            <person name="Duangmal K."/>
        </authorList>
    </citation>
    <scope>NUCLEOTIDE SEQUENCE [LARGE SCALE GENOMIC DNA]</scope>
    <source>
        <strain evidence="1 2">KCTC 19886</strain>
    </source>
</reference>
<evidence type="ECO:0008006" key="3">
    <source>
        <dbReference type="Google" id="ProtNLM"/>
    </source>
</evidence>
<accession>A0ABV3P7B6</accession>
<dbReference type="EMBL" id="JBFNQN010000007">
    <property type="protein sequence ID" value="MEW9265518.1"/>
    <property type="molecule type" value="Genomic_DNA"/>
</dbReference>
<protein>
    <recommendedName>
        <fullName evidence="3">SAF domain-containing protein</fullName>
    </recommendedName>
</protein>
<evidence type="ECO:0000313" key="2">
    <source>
        <dbReference type="Proteomes" id="UP001555826"/>
    </source>
</evidence>
<name>A0ABV3P7B6_9ACTN</name>
<dbReference type="RefSeq" id="WP_367638612.1">
    <property type="nucleotide sequence ID" value="NZ_JBFNQN010000007.1"/>
</dbReference>
<comment type="caution">
    <text evidence="1">The sequence shown here is derived from an EMBL/GenBank/DDBJ whole genome shotgun (WGS) entry which is preliminary data.</text>
</comment>
<keyword evidence="2" id="KW-1185">Reference proteome</keyword>
<proteinExistence type="predicted"/>